<dbReference type="Proteomes" id="UP000218775">
    <property type="component" value="Unassembled WGS sequence"/>
</dbReference>
<organism evidence="1 2">
    <name type="scientific">Aerophobetes bacterium</name>
    <dbReference type="NCBI Taxonomy" id="2030807"/>
    <lineage>
        <taxon>Bacteria</taxon>
        <taxon>Candidatus Aerophobota</taxon>
    </lineage>
</organism>
<evidence type="ECO:0000313" key="1">
    <source>
        <dbReference type="EMBL" id="PCI76770.1"/>
    </source>
</evidence>
<gene>
    <name evidence="1" type="ORF">COB21_03865</name>
</gene>
<name>A0A2A4X2J9_UNCAE</name>
<proteinExistence type="predicted"/>
<evidence type="ECO:0000313" key="2">
    <source>
        <dbReference type="Proteomes" id="UP000218775"/>
    </source>
</evidence>
<reference evidence="2" key="1">
    <citation type="submission" date="2017-08" db="EMBL/GenBank/DDBJ databases">
        <title>A dynamic microbial community with high functional redundancy inhabits the cold, oxic subseafloor aquifer.</title>
        <authorList>
            <person name="Tully B.J."/>
            <person name="Wheat C.G."/>
            <person name="Glazer B.T."/>
            <person name="Huber J.A."/>
        </authorList>
    </citation>
    <scope>NUCLEOTIDE SEQUENCE [LARGE SCALE GENOMIC DNA]</scope>
</reference>
<dbReference type="AlphaFoldDB" id="A0A2A4X2J9"/>
<dbReference type="EMBL" id="NVUK01000024">
    <property type="protein sequence ID" value="PCI76770.1"/>
    <property type="molecule type" value="Genomic_DNA"/>
</dbReference>
<protein>
    <submittedName>
        <fullName evidence="1">Uncharacterized protein</fullName>
    </submittedName>
</protein>
<comment type="caution">
    <text evidence="1">The sequence shown here is derived from an EMBL/GenBank/DDBJ whole genome shotgun (WGS) entry which is preliminary data.</text>
</comment>
<accession>A0A2A4X2J9</accession>
<sequence length="150" mass="17875">MKKRPFIMMEITIAITLFTLCLIPLVSMPMKIVRAQKKALYTMQEYMKAQEVMFFVLTHFEEDFPNHQFSASSKLPPEDQRKNLPFPYDNIHYHVHHNSNSKEQKQTCQLLHYHVCFKDVKKLKGKKCRNLEGKKSPHQFPIIITWEKPK</sequence>